<proteinExistence type="predicted"/>
<dbReference type="EMBL" id="JANAWD010000097">
    <property type="protein sequence ID" value="KAJ3487241.1"/>
    <property type="molecule type" value="Genomic_DNA"/>
</dbReference>
<evidence type="ECO:0000313" key="1">
    <source>
        <dbReference type="EMBL" id="KAJ3487241.1"/>
    </source>
</evidence>
<protein>
    <submittedName>
        <fullName evidence="1">Uncharacterized protein</fullName>
    </submittedName>
</protein>
<dbReference type="Proteomes" id="UP001212997">
    <property type="component" value="Unassembled WGS sequence"/>
</dbReference>
<name>A0AAD5VB71_9APHY</name>
<keyword evidence="2" id="KW-1185">Reference proteome</keyword>
<gene>
    <name evidence="1" type="ORF">NLI96_g3671</name>
</gene>
<dbReference type="Gene3D" id="3.80.10.10">
    <property type="entry name" value="Ribonuclease Inhibitor"/>
    <property type="match status" value="1"/>
</dbReference>
<sequence length="338" mass="38403">MEYGLRDPMNRYRLIYDAEKQRGKSSKEVAKIRTLCTELRSFTIETPSHIMRSRKSNTGLELFPEDPTMVSIRNLRIIGYELYVRPSMPGCFGKLEVLCLNSIVLLCRGEAEVSMFEFPTFPSLHTLHIANSTIRTSTRPRRTLFTKAKFPLLRSLVLQNNAIQLDTLHDIVLEFELESLALVGEQEILFLDDVILNGGTDDFTGATFDSVKHLSFNYTRVGSAGDMQLAHMNKLESCTYHMDVADIVDFSDTMTTFFESNLEQISSGESSLRRMVFLVTEETLGRYQSESAEDMCTDLDVDESAQAVQYVGSLCGESNIEYTWELISFTKWCAHACF</sequence>
<evidence type="ECO:0000313" key="2">
    <source>
        <dbReference type="Proteomes" id="UP001212997"/>
    </source>
</evidence>
<organism evidence="1 2">
    <name type="scientific">Meripilus lineatus</name>
    <dbReference type="NCBI Taxonomy" id="2056292"/>
    <lineage>
        <taxon>Eukaryota</taxon>
        <taxon>Fungi</taxon>
        <taxon>Dikarya</taxon>
        <taxon>Basidiomycota</taxon>
        <taxon>Agaricomycotina</taxon>
        <taxon>Agaricomycetes</taxon>
        <taxon>Polyporales</taxon>
        <taxon>Meripilaceae</taxon>
        <taxon>Meripilus</taxon>
    </lineage>
</organism>
<dbReference type="SUPFAM" id="SSF52058">
    <property type="entry name" value="L domain-like"/>
    <property type="match status" value="1"/>
</dbReference>
<comment type="caution">
    <text evidence="1">The sequence shown here is derived from an EMBL/GenBank/DDBJ whole genome shotgun (WGS) entry which is preliminary data.</text>
</comment>
<accession>A0AAD5VB71</accession>
<dbReference type="AlphaFoldDB" id="A0AAD5VB71"/>
<dbReference type="InterPro" id="IPR032675">
    <property type="entry name" value="LRR_dom_sf"/>
</dbReference>
<reference evidence="1" key="1">
    <citation type="submission" date="2022-07" db="EMBL/GenBank/DDBJ databases">
        <title>Genome Sequence of Physisporinus lineatus.</title>
        <authorList>
            <person name="Buettner E."/>
        </authorList>
    </citation>
    <scope>NUCLEOTIDE SEQUENCE</scope>
    <source>
        <strain evidence="1">VT162</strain>
    </source>
</reference>